<sequence>MVSEDFSFPKMSYQLPNMAVTPWLWRISSTVYPADYYEGEAAADDQLSECEEKMDMLWEDFNEELQRVCSLKDKKTKEAAAVAPVKLSNDPSAARVKMVELYCIQATGSGMIRDKRSSKAALLVMKFLKKLFSITTTHQIKNN</sequence>
<dbReference type="EMBL" id="JBCGBO010000001">
    <property type="protein sequence ID" value="KAK9228651.1"/>
    <property type="molecule type" value="Genomic_DNA"/>
</dbReference>
<evidence type="ECO:0000313" key="2">
    <source>
        <dbReference type="Proteomes" id="UP001428341"/>
    </source>
</evidence>
<evidence type="ECO:0000313" key="1">
    <source>
        <dbReference type="EMBL" id="KAK9228651.1"/>
    </source>
</evidence>
<reference evidence="1 2" key="1">
    <citation type="submission" date="2024-05" db="EMBL/GenBank/DDBJ databases">
        <title>Haplotype-resolved chromosome-level genome assembly of Huyou (Citrus changshanensis).</title>
        <authorList>
            <person name="Miao C."/>
            <person name="Chen W."/>
            <person name="Wu Y."/>
            <person name="Wang L."/>
            <person name="Zhao S."/>
            <person name="Grierson D."/>
            <person name="Xu C."/>
            <person name="Chen K."/>
        </authorList>
    </citation>
    <scope>NUCLEOTIDE SEQUENCE [LARGE SCALE GENOMIC DNA]</scope>
    <source>
        <strain evidence="1">01-14</strain>
        <tissue evidence="1">Leaf</tissue>
    </source>
</reference>
<comment type="caution">
    <text evidence="1">The sequence shown here is derived from an EMBL/GenBank/DDBJ whole genome shotgun (WGS) entry which is preliminary data.</text>
</comment>
<name>A0AAP0N1N8_9ROSI</name>
<organism evidence="1 2">
    <name type="scientific">Citrus x changshan-huyou</name>
    <dbReference type="NCBI Taxonomy" id="2935761"/>
    <lineage>
        <taxon>Eukaryota</taxon>
        <taxon>Viridiplantae</taxon>
        <taxon>Streptophyta</taxon>
        <taxon>Embryophyta</taxon>
        <taxon>Tracheophyta</taxon>
        <taxon>Spermatophyta</taxon>
        <taxon>Magnoliopsida</taxon>
        <taxon>eudicotyledons</taxon>
        <taxon>Gunneridae</taxon>
        <taxon>Pentapetalae</taxon>
        <taxon>rosids</taxon>
        <taxon>malvids</taxon>
        <taxon>Sapindales</taxon>
        <taxon>Rutaceae</taxon>
        <taxon>Aurantioideae</taxon>
        <taxon>Citrus</taxon>
    </lineage>
</organism>
<dbReference type="Proteomes" id="UP001428341">
    <property type="component" value="Unassembled WGS sequence"/>
</dbReference>
<gene>
    <name evidence="1" type="ORF">WN944_021605</name>
</gene>
<dbReference type="AlphaFoldDB" id="A0AAP0N1N8"/>
<keyword evidence="2" id="KW-1185">Reference proteome</keyword>
<dbReference type="PANTHER" id="PTHR34666">
    <property type="entry name" value="EXPRESSED PROTEIN"/>
    <property type="match status" value="1"/>
</dbReference>
<accession>A0AAP0N1N8</accession>
<dbReference type="PANTHER" id="PTHR34666:SF1">
    <property type="entry name" value="OS02G0554800 PROTEIN"/>
    <property type="match status" value="1"/>
</dbReference>
<proteinExistence type="predicted"/>
<protein>
    <submittedName>
        <fullName evidence="1">Uncharacterized protein</fullName>
    </submittedName>
</protein>